<feature type="compositionally biased region" description="Polar residues" evidence="1">
    <location>
        <begin position="1280"/>
        <end position="1293"/>
    </location>
</feature>
<dbReference type="GO" id="GO:0003729">
    <property type="term" value="F:mRNA binding"/>
    <property type="evidence" value="ECO:0007669"/>
    <property type="project" value="TreeGrafter"/>
</dbReference>
<dbReference type="PANTHER" id="PTHR23092:SF48">
    <property type="entry name" value="NUCLEOTIDYLTRANSFERASE FAMILY PROTEIN"/>
    <property type="match status" value="1"/>
</dbReference>
<evidence type="ECO:0000256" key="1">
    <source>
        <dbReference type="SAM" id="MobiDB-lite"/>
    </source>
</evidence>
<feature type="region of interest" description="Disordered" evidence="1">
    <location>
        <begin position="472"/>
        <end position="505"/>
    </location>
</feature>
<dbReference type="InterPro" id="IPR045862">
    <property type="entry name" value="Trf4-like"/>
</dbReference>
<dbReference type="Proteomes" id="UP000250235">
    <property type="component" value="Unassembled WGS sequence"/>
</dbReference>
<dbReference type="GO" id="GO:0031123">
    <property type="term" value="P:RNA 3'-end processing"/>
    <property type="evidence" value="ECO:0007669"/>
    <property type="project" value="TreeGrafter"/>
</dbReference>
<proteinExistence type="predicted"/>
<dbReference type="SUPFAM" id="SSF81631">
    <property type="entry name" value="PAP/OAS1 substrate-binding domain"/>
    <property type="match status" value="1"/>
</dbReference>
<reference evidence="3 4" key="1">
    <citation type="journal article" date="2015" name="Proc. Natl. Acad. Sci. U.S.A.">
        <title>The resurrection genome of Boea hygrometrica: A blueprint for survival of dehydration.</title>
        <authorList>
            <person name="Xiao L."/>
            <person name="Yang G."/>
            <person name="Zhang L."/>
            <person name="Yang X."/>
            <person name="Zhao S."/>
            <person name="Ji Z."/>
            <person name="Zhou Q."/>
            <person name="Hu M."/>
            <person name="Wang Y."/>
            <person name="Chen M."/>
            <person name="Xu Y."/>
            <person name="Jin H."/>
            <person name="Xiao X."/>
            <person name="Hu G."/>
            <person name="Bao F."/>
            <person name="Hu Y."/>
            <person name="Wan P."/>
            <person name="Li L."/>
            <person name="Deng X."/>
            <person name="Kuang T."/>
            <person name="Xiang C."/>
            <person name="Zhu J.K."/>
            <person name="Oliver M.J."/>
            <person name="He Y."/>
        </authorList>
    </citation>
    <scope>NUCLEOTIDE SEQUENCE [LARGE SCALE GENOMIC DNA]</scope>
    <source>
        <strain evidence="4">cv. XS01</strain>
    </source>
</reference>
<feature type="domain" description="Poly(A) RNA polymerase mitochondrial-like central palm" evidence="2">
    <location>
        <begin position="1149"/>
        <end position="1255"/>
    </location>
</feature>
<dbReference type="GO" id="GO:0005730">
    <property type="term" value="C:nucleolus"/>
    <property type="evidence" value="ECO:0007669"/>
    <property type="project" value="TreeGrafter"/>
</dbReference>
<feature type="region of interest" description="Disordered" evidence="1">
    <location>
        <begin position="518"/>
        <end position="539"/>
    </location>
</feature>
<dbReference type="Pfam" id="PF22600">
    <property type="entry name" value="MTPAP-like_central"/>
    <property type="match status" value="1"/>
</dbReference>
<gene>
    <name evidence="3" type="ORF">F511_10988</name>
</gene>
<dbReference type="GO" id="GO:0031499">
    <property type="term" value="C:TRAMP complex"/>
    <property type="evidence" value="ECO:0007669"/>
    <property type="project" value="TreeGrafter"/>
</dbReference>
<keyword evidence="4" id="KW-1185">Reference proteome</keyword>
<feature type="compositionally biased region" description="Basic residues" evidence="1">
    <location>
        <begin position="388"/>
        <end position="407"/>
    </location>
</feature>
<dbReference type="EMBL" id="KQ993789">
    <property type="protein sequence ID" value="KZV49037.1"/>
    <property type="molecule type" value="Genomic_DNA"/>
</dbReference>
<dbReference type="GO" id="GO:1990817">
    <property type="term" value="F:poly(A) RNA polymerase activity"/>
    <property type="evidence" value="ECO:0007669"/>
    <property type="project" value="InterPro"/>
</dbReference>
<feature type="compositionally biased region" description="Low complexity" evidence="1">
    <location>
        <begin position="522"/>
        <end position="532"/>
    </location>
</feature>
<dbReference type="InterPro" id="IPR054708">
    <property type="entry name" value="MTPAP-like_central"/>
</dbReference>
<feature type="region of interest" description="Disordered" evidence="1">
    <location>
        <begin position="1266"/>
        <end position="1293"/>
    </location>
</feature>
<evidence type="ECO:0000313" key="4">
    <source>
        <dbReference type="Proteomes" id="UP000250235"/>
    </source>
</evidence>
<dbReference type="GO" id="GO:0043634">
    <property type="term" value="P:polyadenylation-dependent ncRNA catabolic process"/>
    <property type="evidence" value="ECO:0007669"/>
    <property type="project" value="TreeGrafter"/>
</dbReference>
<evidence type="ECO:0000313" key="3">
    <source>
        <dbReference type="EMBL" id="KZV49037.1"/>
    </source>
</evidence>
<dbReference type="Gene3D" id="1.10.1410.10">
    <property type="match status" value="1"/>
</dbReference>
<feature type="compositionally biased region" description="Basic residues" evidence="1">
    <location>
        <begin position="479"/>
        <end position="493"/>
    </location>
</feature>
<name>A0A2Z7CSW9_9LAMI</name>
<sequence length="1490" mass="165407">MNSNRNLLDSLTAHVSLYHSQIPNQKPNANSNHRSAVLRWFSSLSVHQRRSFLTTVDPNFIKIILQMRQKILSNGSGRFIILPDLPQNDNSALPTLCYRKSDGLLRRFSEFNRAECAVRDSVELFSSGESLGSEGRTGFLPIDAMTVSEDLVADVGEFFQIMNEVTGGEFLRGGEEGEIAGEWLELGWLKGKGYYSLEEFLVNKMEIALRLAWMSCNGGKKRGSRLKERLSAAGMAANLFWRKKSCVDWWEKLDSSVKKKVFCAYLGKATKSLVVEIIEDKDCIWDDKLWCYDYLGNHSIRCNSSRLARQDFPTFKRTELEVKRNAQPAQGMVKLAKRNFFFSSLANVNSISDTVLRKLRELLMVISLDSTKIELLGEELTNSPREKLNKKHVPGNHKKKGKNRNKKVNAVPRPCQDDSEPIKPIEGKENELSRSSGKDGRQSSKLDFEDGEMDLTRGNILSDDIMEPVKGITNEKIRSASRKNRKERKKLKSSRSNGADNGHCQSRITAVSATSATSHYGSSMSSCTSRGSNFESLSDSSHSTVVANDRLNGNLNACNSASTTIVSQVNSDQSVCSSCEIGSKNHRGSSNPVQSGAKTSSDCSLKYDLNYRATRGDIGKQMKGGESEGKPTLFREQGTLSVLRVGAISSPANISYEWPNLAPIYHSANTHLPAATDRLHLDVGYNWQSHFHRSFIPTLQVRNPPIDNAYSGIMSRPLPMSPDWPHSVRGVNRLVSSVTCNYDSDFIIRRHPTFQQGFTAQNVQCGATTSEDERTLSGEPMDFIDVTNSQEMVEEHDKQWMSEEELDAHAISGMDYNQHFGGGVMYWNPSDHPATSFSRPPSLCSDDSSWAWREADINRVVDDMVAFSSSYSTNGLTSPSAASFCSPFDSLGSGALGFVMPGSEISGKMLHSSSTMTDAAEESVSGSMSNIPGDGEMKTVDSLPYPILRPIIIPNMSRDRSRADFKRAFDHKSPCVPPNTGEQRWVKRPPSPVVLCAPRAPRPPPPSPVGDSGKHRGFPTVRSGSSSPRHWGVKGWFHDGVNFEEASVPMHGSEVVWPSWRNKNLSARQLAQPLAGTLLQDRLIAISQLARDQEHPDVTFPLQPPESQNCSTYEASVSLVHDILHSEINSFCKQVATENLVRKPYISWAVKRVARSLQVLWPRSRTNVFGSNATGLCLPSSDVDLVVCLPPVRNLEPIKEAGILEGRNGIKETCLQHAARYLANQEWVKSDSLKIVENTAIPIIMLVVEVPCDLTSSVVPNVQTPQEADCAASEEGKPLQTDTAGSEISPSPKWFNTRNDIDYGAKYVRLDISFKSPTHTGLQTTGLVKDLADRFPAVTPLTLVLKQFLADRSLDQSYSGGLSSYCLNYGSLLMDFLYFFGIDPLYIDDPLLLTDNVGRNCFRIHQCIKNTKANPVPKTWERSYRVSEEQEFPLEELPQNIRFLILMCSAFADAYTMLENELAYLPDSNAKSSCKLLPKIIPSIGNLVES</sequence>
<accession>A0A2Z7CSW9</accession>
<dbReference type="PANTHER" id="PTHR23092">
    <property type="entry name" value="POLY(A) RNA POLYMERASE"/>
    <property type="match status" value="1"/>
</dbReference>
<dbReference type="SUPFAM" id="SSF81301">
    <property type="entry name" value="Nucleotidyltransferase"/>
    <property type="match status" value="1"/>
</dbReference>
<dbReference type="OrthoDB" id="273917at2759"/>
<organism evidence="3 4">
    <name type="scientific">Dorcoceras hygrometricum</name>
    <dbReference type="NCBI Taxonomy" id="472368"/>
    <lineage>
        <taxon>Eukaryota</taxon>
        <taxon>Viridiplantae</taxon>
        <taxon>Streptophyta</taxon>
        <taxon>Embryophyta</taxon>
        <taxon>Tracheophyta</taxon>
        <taxon>Spermatophyta</taxon>
        <taxon>Magnoliopsida</taxon>
        <taxon>eudicotyledons</taxon>
        <taxon>Gunneridae</taxon>
        <taxon>Pentapetalae</taxon>
        <taxon>asterids</taxon>
        <taxon>lamiids</taxon>
        <taxon>Lamiales</taxon>
        <taxon>Gesneriaceae</taxon>
        <taxon>Didymocarpoideae</taxon>
        <taxon>Trichosporeae</taxon>
        <taxon>Loxocarpinae</taxon>
        <taxon>Dorcoceras</taxon>
    </lineage>
</organism>
<dbReference type="Gene3D" id="3.30.460.10">
    <property type="entry name" value="Beta Polymerase, domain 2"/>
    <property type="match status" value="1"/>
</dbReference>
<feature type="region of interest" description="Disordered" evidence="1">
    <location>
        <begin position="384"/>
        <end position="452"/>
    </location>
</feature>
<feature type="region of interest" description="Disordered" evidence="1">
    <location>
        <begin position="997"/>
        <end position="1026"/>
    </location>
</feature>
<feature type="compositionally biased region" description="Basic and acidic residues" evidence="1">
    <location>
        <begin position="420"/>
        <end position="448"/>
    </location>
</feature>
<evidence type="ECO:0000259" key="2">
    <source>
        <dbReference type="Pfam" id="PF22600"/>
    </source>
</evidence>
<protein>
    <recommendedName>
        <fullName evidence="2">Poly(A) RNA polymerase mitochondrial-like central palm domain-containing protein</fullName>
    </recommendedName>
</protein>
<dbReference type="InterPro" id="IPR043519">
    <property type="entry name" value="NT_sf"/>
</dbReference>